<proteinExistence type="predicted"/>
<accession>A0A8D8T174</accession>
<dbReference type="EMBL" id="HBUF01066276">
    <property type="protein sequence ID" value="CAG6627753.1"/>
    <property type="molecule type" value="Transcribed_RNA"/>
</dbReference>
<organism evidence="1">
    <name type="scientific">Cacopsylla melanoneura</name>
    <dbReference type="NCBI Taxonomy" id="428564"/>
    <lineage>
        <taxon>Eukaryota</taxon>
        <taxon>Metazoa</taxon>
        <taxon>Ecdysozoa</taxon>
        <taxon>Arthropoda</taxon>
        <taxon>Hexapoda</taxon>
        <taxon>Insecta</taxon>
        <taxon>Pterygota</taxon>
        <taxon>Neoptera</taxon>
        <taxon>Paraneoptera</taxon>
        <taxon>Hemiptera</taxon>
        <taxon>Sternorrhyncha</taxon>
        <taxon>Psylloidea</taxon>
        <taxon>Psyllidae</taxon>
        <taxon>Psyllinae</taxon>
        <taxon>Cacopsylla</taxon>
    </lineage>
</organism>
<dbReference type="EMBL" id="HBUF01348781">
    <property type="protein sequence ID" value="CAG6711949.1"/>
    <property type="molecule type" value="Transcribed_RNA"/>
</dbReference>
<evidence type="ECO:0000313" key="1">
    <source>
        <dbReference type="EMBL" id="CAG6677865.1"/>
    </source>
</evidence>
<dbReference type="EMBL" id="HBUF01066274">
    <property type="protein sequence ID" value="CAG6627752.1"/>
    <property type="molecule type" value="Transcribed_RNA"/>
</dbReference>
<name>A0A8D8T174_9HEMI</name>
<dbReference type="AlphaFoldDB" id="A0A8D8T174"/>
<protein>
    <submittedName>
        <fullName evidence="1">Uncharacterized protein</fullName>
    </submittedName>
</protein>
<reference evidence="1" key="1">
    <citation type="submission" date="2021-05" db="EMBL/GenBank/DDBJ databases">
        <authorList>
            <person name="Alioto T."/>
            <person name="Alioto T."/>
            <person name="Gomez Garrido J."/>
        </authorList>
    </citation>
    <scope>NUCLEOTIDE SEQUENCE</scope>
</reference>
<dbReference type="EMBL" id="HBUF01243933">
    <property type="protein sequence ID" value="CAG6677865.1"/>
    <property type="molecule type" value="Transcribed_RNA"/>
</dbReference>
<sequence>MLLLIHFVLAVCTAHNEVRDFVQLYFHFERLRKRIFLDKFLFKGERIRTNSQRRGMVFSINDIWSFEKSVIEQFLNPSSFNEAVQNVFVPRMYPIRPAIKYTEKKNTEKFSRSGLFKSTNKSRISEKLIISII</sequence>